<gene>
    <name evidence="2" type="ORF">ALC62_10130</name>
</gene>
<evidence type="ECO:0000313" key="3">
    <source>
        <dbReference type="Proteomes" id="UP000078542"/>
    </source>
</evidence>
<evidence type="ECO:0000256" key="1">
    <source>
        <dbReference type="SAM" id="Phobius"/>
    </source>
</evidence>
<dbReference type="Proteomes" id="UP000078542">
    <property type="component" value="Unassembled WGS sequence"/>
</dbReference>
<keyword evidence="3" id="KW-1185">Reference proteome</keyword>
<keyword evidence="1" id="KW-0472">Membrane</keyword>
<feature type="transmembrane region" description="Helical" evidence="1">
    <location>
        <begin position="12"/>
        <end position="31"/>
    </location>
</feature>
<organism evidence="2 3">
    <name type="scientific">Cyphomyrmex costatus</name>
    <dbReference type="NCBI Taxonomy" id="456900"/>
    <lineage>
        <taxon>Eukaryota</taxon>
        <taxon>Metazoa</taxon>
        <taxon>Ecdysozoa</taxon>
        <taxon>Arthropoda</taxon>
        <taxon>Hexapoda</taxon>
        <taxon>Insecta</taxon>
        <taxon>Pterygota</taxon>
        <taxon>Neoptera</taxon>
        <taxon>Endopterygota</taxon>
        <taxon>Hymenoptera</taxon>
        <taxon>Apocrita</taxon>
        <taxon>Aculeata</taxon>
        <taxon>Formicoidea</taxon>
        <taxon>Formicidae</taxon>
        <taxon>Myrmicinae</taxon>
        <taxon>Cyphomyrmex</taxon>
    </lineage>
</organism>
<protein>
    <submittedName>
        <fullName evidence="2">Uncharacterized protein</fullName>
    </submittedName>
</protein>
<dbReference type="EMBL" id="KQ977873">
    <property type="protein sequence ID" value="KYM99161.1"/>
    <property type="molecule type" value="Genomic_DNA"/>
</dbReference>
<feature type="non-terminal residue" evidence="2">
    <location>
        <position position="1"/>
    </location>
</feature>
<reference evidence="2 3" key="1">
    <citation type="submission" date="2016-03" db="EMBL/GenBank/DDBJ databases">
        <title>Cyphomyrmex costatus WGS genome.</title>
        <authorList>
            <person name="Nygaard S."/>
            <person name="Hu H."/>
            <person name="Boomsma J."/>
            <person name="Zhang G."/>
        </authorList>
    </citation>
    <scope>NUCLEOTIDE SEQUENCE [LARGE SCALE GENOMIC DNA]</scope>
    <source>
        <strain evidence="2">MS0001</strain>
        <tissue evidence="2">Whole body</tissue>
    </source>
</reference>
<dbReference type="STRING" id="456900.A0A195CFT4"/>
<sequence length="314" mass="35747">SQSQVISIDKKELSTCFTIISFYLAITRAFISKNPGKNMMLRGRLYSRYVSGRCDAASQQRVRGVLRRTLAYITGFIRFQNVVELIIFSFDSQWLFIIYESSIIKSFVILWTILHWTNSWWISIHCLEFYMFSWCSRTGAFMELPTPDSFVRMFLQIMSCGPTWGKGSPHDSTVLHGICSARVEHCLILEPTIFRLHAGGCIRHRNHPAFAVPSNVASTMPIKMTPTHDDIRIRSHVSCFFTNLVEAFLYIGLLRSGGRRSVCRGCHLNAVGMAGYQNSDKSQNLVEEWPGMVAGVCEECRGVVQVYSKRKLNS</sequence>
<keyword evidence="1" id="KW-1133">Transmembrane helix</keyword>
<name>A0A195CFT4_9HYME</name>
<accession>A0A195CFT4</accession>
<keyword evidence="1" id="KW-0812">Transmembrane</keyword>
<dbReference type="AlphaFoldDB" id="A0A195CFT4"/>
<evidence type="ECO:0000313" key="2">
    <source>
        <dbReference type="EMBL" id="KYM99161.1"/>
    </source>
</evidence>
<proteinExistence type="predicted"/>